<dbReference type="EMBL" id="CM001219">
    <property type="protein sequence ID" value="KEH35126.1"/>
    <property type="molecule type" value="Genomic_DNA"/>
</dbReference>
<name>A0A072V090_MEDTR</name>
<dbReference type="GO" id="GO:0007165">
    <property type="term" value="P:signal transduction"/>
    <property type="evidence" value="ECO:0000318"/>
    <property type="project" value="GO_Central"/>
</dbReference>
<organism evidence="3 5">
    <name type="scientific">Medicago truncatula</name>
    <name type="common">Barrel medic</name>
    <name type="synonym">Medicago tribuloides</name>
    <dbReference type="NCBI Taxonomy" id="3880"/>
    <lineage>
        <taxon>Eukaryota</taxon>
        <taxon>Viridiplantae</taxon>
        <taxon>Streptophyta</taxon>
        <taxon>Embryophyta</taxon>
        <taxon>Tracheophyta</taxon>
        <taxon>Spermatophyta</taxon>
        <taxon>Magnoliopsida</taxon>
        <taxon>eudicotyledons</taxon>
        <taxon>Gunneridae</taxon>
        <taxon>Pentapetalae</taxon>
        <taxon>rosids</taxon>
        <taxon>fabids</taxon>
        <taxon>Fabales</taxon>
        <taxon>Fabaceae</taxon>
        <taxon>Papilionoideae</taxon>
        <taxon>50 kb inversion clade</taxon>
        <taxon>NPAAA clade</taxon>
        <taxon>Hologalegina</taxon>
        <taxon>IRL clade</taxon>
        <taxon>Trifolieae</taxon>
        <taxon>Medicago</taxon>
    </lineage>
</organism>
<protein>
    <submittedName>
        <fullName evidence="3">TIR-NBS-LRR type disease resistance protein, putative</fullName>
    </submittedName>
</protein>
<evidence type="ECO:0000313" key="3">
    <source>
        <dbReference type="EMBL" id="KEH35126.1"/>
    </source>
</evidence>
<dbReference type="Gene3D" id="3.40.50.10140">
    <property type="entry name" value="Toll/interleukin-1 receptor homology (TIR) domain"/>
    <property type="match status" value="1"/>
</dbReference>
<dbReference type="FunFam" id="3.40.50.10140:FF:000007">
    <property type="entry name" value="Disease resistance protein (TIR-NBS-LRR class)"/>
    <property type="match status" value="1"/>
</dbReference>
<proteinExistence type="predicted"/>
<dbReference type="Pfam" id="PF01582">
    <property type="entry name" value="TIR"/>
    <property type="match status" value="1"/>
</dbReference>
<keyword evidence="1" id="KW-0520">NAD</keyword>
<dbReference type="PANTHER" id="PTHR32009:SF159">
    <property type="entry name" value="TIR DOMAIN-CONTAINING PROTEIN"/>
    <property type="match status" value="1"/>
</dbReference>
<reference evidence="4" key="3">
    <citation type="submission" date="2015-04" db="UniProtKB">
        <authorList>
            <consortium name="EnsemblPlants"/>
        </authorList>
    </citation>
    <scope>IDENTIFICATION</scope>
    <source>
        <strain evidence="4">cv. Jemalong A17</strain>
    </source>
</reference>
<dbReference type="PANTHER" id="PTHR32009">
    <property type="entry name" value="TMV RESISTANCE PROTEIN N-LIKE"/>
    <property type="match status" value="1"/>
</dbReference>
<evidence type="ECO:0000313" key="4">
    <source>
        <dbReference type="EnsemblPlants" id="KEH35126"/>
    </source>
</evidence>
<evidence type="ECO:0000259" key="2">
    <source>
        <dbReference type="PROSITE" id="PS50104"/>
    </source>
</evidence>
<dbReference type="InterPro" id="IPR000157">
    <property type="entry name" value="TIR_dom"/>
</dbReference>
<dbReference type="SUPFAM" id="SSF52200">
    <property type="entry name" value="Toll/Interleukin receptor TIR domain"/>
    <property type="match status" value="1"/>
</dbReference>
<dbReference type="InterPro" id="IPR035897">
    <property type="entry name" value="Toll_tir_struct_dom_sf"/>
</dbReference>
<reference evidence="3 5" key="1">
    <citation type="journal article" date="2011" name="Nature">
        <title>The Medicago genome provides insight into the evolution of rhizobial symbioses.</title>
        <authorList>
            <person name="Young N.D."/>
            <person name="Debelle F."/>
            <person name="Oldroyd G.E."/>
            <person name="Geurts R."/>
            <person name="Cannon S.B."/>
            <person name="Udvardi M.K."/>
            <person name="Benedito V.A."/>
            <person name="Mayer K.F."/>
            <person name="Gouzy J."/>
            <person name="Schoof H."/>
            <person name="Van de Peer Y."/>
            <person name="Proost S."/>
            <person name="Cook D.R."/>
            <person name="Meyers B.C."/>
            <person name="Spannagl M."/>
            <person name="Cheung F."/>
            <person name="De Mita S."/>
            <person name="Krishnakumar V."/>
            <person name="Gundlach H."/>
            <person name="Zhou S."/>
            <person name="Mudge J."/>
            <person name="Bharti A.K."/>
            <person name="Murray J.D."/>
            <person name="Naoumkina M.A."/>
            <person name="Rosen B."/>
            <person name="Silverstein K.A."/>
            <person name="Tang H."/>
            <person name="Rombauts S."/>
            <person name="Zhao P.X."/>
            <person name="Zhou P."/>
            <person name="Barbe V."/>
            <person name="Bardou P."/>
            <person name="Bechner M."/>
            <person name="Bellec A."/>
            <person name="Berger A."/>
            <person name="Berges H."/>
            <person name="Bidwell S."/>
            <person name="Bisseling T."/>
            <person name="Choisne N."/>
            <person name="Couloux A."/>
            <person name="Denny R."/>
            <person name="Deshpande S."/>
            <person name="Dai X."/>
            <person name="Doyle J.J."/>
            <person name="Dudez A.M."/>
            <person name="Farmer A.D."/>
            <person name="Fouteau S."/>
            <person name="Franken C."/>
            <person name="Gibelin C."/>
            <person name="Gish J."/>
            <person name="Goldstein S."/>
            <person name="Gonzalez A.J."/>
            <person name="Green P.J."/>
            <person name="Hallab A."/>
            <person name="Hartog M."/>
            <person name="Hua A."/>
            <person name="Humphray S.J."/>
            <person name="Jeong D.H."/>
            <person name="Jing Y."/>
            <person name="Jocker A."/>
            <person name="Kenton S.M."/>
            <person name="Kim D.J."/>
            <person name="Klee K."/>
            <person name="Lai H."/>
            <person name="Lang C."/>
            <person name="Lin S."/>
            <person name="Macmil S.L."/>
            <person name="Magdelenat G."/>
            <person name="Matthews L."/>
            <person name="McCorrison J."/>
            <person name="Monaghan E.L."/>
            <person name="Mun J.H."/>
            <person name="Najar F.Z."/>
            <person name="Nicholson C."/>
            <person name="Noirot C."/>
            <person name="O'Bleness M."/>
            <person name="Paule C.R."/>
            <person name="Poulain J."/>
            <person name="Prion F."/>
            <person name="Qin B."/>
            <person name="Qu C."/>
            <person name="Retzel E.F."/>
            <person name="Riddle C."/>
            <person name="Sallet E."/>
            <person name="Samain S."/>
            <person name="Samson N."/>
            <person name="Sanders I."/>
            <person name="Saurat O."/>
            <person name="Scarpelli C."/>
            <person name="Schiex T."/>
            <person name="Segurens B."/>
            <person name="Severin A.J."/>
            <person name="Sherrier D.J."/>
            <person name="Shi R."/>
            <person name="Sims S."/>
            <person name="Singer S.R."/>
            <person name="Sinharoy S."/>
            <person name="Sterck L."/>
            <person name="Viollet A."/>
            <person name="Wang B.B."/>
            <person name="Wang K."/>
            <person name="Wang M."/>
            <person name="Wang X."/>
            <person name="Warfsmann J."/>
            <person name="Weissenbach J."/>
            <person name="White D.D."/>
            <person name="White J.D."/>
            <person name="Wiley G.B."/>
            <person name="Wincker P."/>
            <person name="Xing Y."/>
            <person name="Yang L."/>
            <person name="Yao Z."/>
            <person name="Ying F."/>
            <person name="Zhai J."/>
            <person name="Zhou L."/>
            <person name="Zuber A."/>
            <person name="Denarie J."/>
            <person name="Dixon R.A."/>
            <person name="May G.D."/>
            <person name="Schwartz D.C."/>
            <person name="Rogers J."/>
            <person name="Quetier F."/>
            <person name="Town C.D."/>
            <person name="Roe B.A."/>
        </authorList>
    </citation>
    <scope>NUCLEOTIDE SEQUENCE [LARGE SCALE GENOMIC DNA]</scope>
    <source>
        <strain evidence="3">A17</strain>
        <strain evidence="4 5">cv. Jemalong A17</strain>
    </source>
</reference>
<dbReference type="InterPro" id="IPR021495">
    <property type="entry name" value="CRR42-like"/>
</dbReference>
<dbReference type="SMART" id="SM00255">
    <property type="entry name" value="TIR"/>
    <property type="match status" value="1"/>
</dbReference>
<gene>
    <name evidence="3" type="ordered locus">MTR_3g079783</name>
</gene>
<feature type="domain" description="TIR" evidence="2">
    <location>
        <begin position="17"/>
        <end position="181"/>
    </location>
</feature>
<dbReference type="AlphaFoldDB" id="A0A072V090"/>
<sequence length="296" mass="33700">MAMLQNFEASSIVVSPKKFDVFISFRGEGTRRNFTGHLYDALSKKVIIFMDDGDLEKGDEISSSLIKAIEESYTSIVIFSKDYASSKWCLNELVKILECKKDLGQIVIPVFFGINPSDVRFQLGSFGEAFLKHEQDLQLSRSNLHKWKDVLTGQTFIKREQDLEHSKDKLQKWKDALFEVANLAGSDYRNCRQIPNISVALPRSCESKDSSDHGNELQEKRSKLDKGSPIIIIEARKMIKTASNSVYCPNFGLYKRGDVGRIVSKKQEDVWAVRRSIGTYIIDGKYFKPLDLAEYS</sequence>
<keyword evidence="5" id="KW-1185">Reference proteome</keyword>
<dbReference type="GO" id="GO:0010258">
    <property type="term" value="P:NADH dehydrogenase complex (plastoquinone) assembly"/>
    <property type="evidence" value="ECO:0007669"/>
    <property type="project" value="InterPro"/>
</dbReference>
<reference evidence="3 5" key="2">
    <citation type="journal article" date="2014" name="BMC Genomics">
        <title>An improved genome release (version Mt4.0) for the model legume Medicago truncatula.</title>
        <authorList>
            <person name="Tang H."/>
            <person name="Krishnakumar V."/>
            <person name="Bidwell S."/>
            <person name="Rosen B."/>
            <person name="Chan A."/>
            <person name="Zhou S."/>
            <person name="Gentzbittel L."/>
            <person name="Childs K.L."/>
            <person name="Yandell M."/>
            <person name="Gundlach H."/>
            <person name="Mayer K.F."/>
            <person name="Schwartz D.C."/>
            <person name="Town C.D."/>
        </authorList>
    </citation>
    <scope>GENOME REANNOTATION</scope>
    <source>
        <strain evidence="3">A17</strain>
        <strain evidence="4 5">cv. Jemalong A17</strain>
    </source>
</reference>
<dbReference type="EnsemblPlants" id="KEH35126">
    <property type="protein sequence ID" value="KEH35126"/>
    <property type="gene ID" value="MTR_3g079783"/>
</dbReference>
<dbReference type="HOGENOM" id="CLU_941265_0_0_1"/>
<evidence type="ECO:0000313" key="5">
    <source>
        <dbReference type="Proteomes" id="UP000002051"/>
    </source>
</evidence>
<dbReference type="Pfam" id="PF11347">
    <property type="entry name" value="CRR42-like"/>
    <property type="match status" value="1"/>
</dbReference>
<accession>A0A072V090</accession>
<dbReference type="GO" id="GO:0005634">
    <property type="term" value="C:nucleus"/>
    <property type="evidence" value="ECO:0000318"/>
    <property type="project" value="GO_Central"/>
</dbReference>
<evidence type="ECO:0000256" key="1">
    <source>
        <dbReference type="ARBA" id="ARBA00023027"/>
    </source>
</evidence>
<dbReference type="Proteomes" id="UP000002051">
    <property type="component" value="Chromosome 3"/>
</dbReference>
<dbReference type="PROSITE" id="PS50104">
    <property type="entry name" value="TIR"/>
    <property type="match status" value="1"/>
</dbReference>